<reference evidence="10" key="1">
    <citation type="submission" date="2025-08" db="UniProtKB">
        <authorList>
            <consortium name="Ensembl"/>
        </authorList>
    </citation>
    <scope>IDENTIFICATION</scope>
</reference>
<name>A0A3Q2PKL8_FUNHE</name>
<keyword evidence="11" id="KW-1185">Reference proteome</keyword>
<dbReference type="PANTHER" id="PTHR31345">
    <property type="entry name" value="CENTROMERE PROTEIN Q"/>
    <property type="match status" value="1"/>
</dbReference>
<organism evidence="10 11">
    <name type="scientific">Fundulus heteroclitus</name>
    <name type="common">Killifish</name>
    <name type="synonym">Mummichog</name>
    <dbReference type="NCBI Taxonomy" id="8078"/>
    <lineage>
        <taxon>Eukaryota</taxon>
        <taxon>Metazoa</taxon>
        <taxon>Chordata</taxon>
        <taxon>Craniata</taxon>
        <taxon>Vertebrata</taxon>
        <taxon>Euteleostomi</taxon>
        <taxon>Actinopterygii</taxon>
        <taxon>Neopterygii</taxon>
        <taxon>Teleostei</taxon>
        <taxon>Neoteleostei</taxon>
        <taxon>Acanthomorphata</taxon>
        <taxon>Ovalentaria</taxon>
        <taxon>Atherinomorphae</taxon>
        <taxon>Cyprinodontiformes</taxon>
        <taxon>Fundulidae</taxon>
        <taxon>Fundulus</taxon>
    </lineage>
</organism>
<proteinExistence type="inferred from homology"/>
<dbReference type="GO" id="GO:0005634">
    <property type="term" value="C:nucleus"/>
    <property type="evidence" value="ECO:0007669"/>
    <property type="project" value="UniProtKB-SubCell"/>
</dbReference>
<dbReference type="Pfam" id="PF13094">
    <property type="entry name" value="CENP-Q"/>
    <property type="match status" value="1"/>
</dbReference>
<keyword evidence="8" id="KW-0175">Coiled coil</keyword>
<dbReference type="GO" id="GO:0000775">
    <property type="term" value="C:chromosome, centromeric region"/>
    <property type="evidence" value="ECO:0007669"/>
    <property type="project" value="UniProtKB-SubCell"/>
</dbReference>
<sequence length="279" mass="31249">MKPARGSARLPTQAPKKKTRKTQEKAAGSGTDEDQEPSDKDKTTHSKTPRGRKKAAGGSSSVSKKRKVQGSWGPMPGSTITAVENILDLVILETLALKRTKKEETQKHLNVIKNRFLGDCVHLKVPLQKQNDLIYSSQHHQEEVKKSEMRRSTLDSLEENLKAVGSKLERAEEQIVSLQQTCSTLRHELEEEEGKAKQILQMRDRGVLKLSSFPSHKEETTLKSRLWKIIPECDCETMARKLGAALQQPASTQEAQDLLLQAQKHADQLFPTLNLCLSD</sequence>
<dbReference type="Ensembl" id="ENSFHET00000021482.1">
    <property type="protein sequence ID" value="ENSFHEP00000013843.1"/>
    <property type="gene ID" value="ENSFHEG00000015354.1"/>
</dbReference>
<protein>
    <recommendedName>
        <fullName evidence="4">Centromere protein Q</fullName>
    </recommendedName>
</protein>
<dbReference type="InterPro" id="IPR025212">
    <property type="entry name" value="CAD_CENP-Q"/>
</dbReference>
<feature type="compositionally biased region" description="Basic residues" evidence="9">
    <location>
        <begin position="45"/>
        <end position="55"/>
    </location>
</feature>
<evidence type="ECO:0000256" key="1">
    <source>
        <dbReference type="ARBA" id="ARBA00004123"/>
    </source>
</evidence>
<evidence type="ECO:0000256" key="7">
    <source>
        <dbReference type="ARBA" id="ARBA00023328"/>
    </source>
</evidence>
<evidence type="ECO:0000256" key="4">
    <source>
        <dbReference type="ARBA" id="ARBA00016397"/>
    </source>
</evidence>
<evidence type="ECO:0000256" key="5">
    <source>
        <dbReference type="ARBA" id="ARBA00022454"/>
    </source>
</evidence>
<dbReference type="PANTHER" id="PTHR31345:SF3">
    <property type="entry name" value="CENTROMERE PROTEIN Q"/>
    <property type="match status" value="1"/>
</dbReference>
<evidence type="ECO:0000256" key="6">
    <source>
        <dbReference type="ARBA" id="ARBA00023242"/>
    </source>
</evidence>
<comment type="subcellular location">
    <subcellularLocation>
        <location evidence="2">Chromosome</location>
        <location evidence="2">Centromere</location>
    </subcellularLocation>
    <subcellularLocation>
        <location evidence="1">Nucleus</location>
    </subcellularLocation>
</comment>
<keyword evidence="7" id="KW-0137">Centromere</keyword>
<feature type="region of interest" description="Disordered" evidence="9">
    <location>
        <begin position="1"/>
        <end position="78"/>
    </location>
</feature>
<keyword evidence="5" id="KW-0158">Chromosome</keyword>
<accession>A0A3Q2PKL8</accession>
<evidence type="ECO:0000313" key="10">
    <source>
        <dbReference type="Ensembl" id="ENSFHEP00000013843.1"/>
    </source>
</evidence>
<dbReference type="STRING" id="8078.ENSFHEP00000013843"/>
<comment type="similarity">
    <text evidence="3">Belongs to the CENP-Q/OKP1 family.</text>
</comment>
<evidence type="ECO:0000313" key="11">
    <source>
        <dbReference type="Proteomes" id="UP000265000"/>
    </source>
</evidence>
<evidence type="ECO:0000256" key="8">
    <source>
        <dbReference type="SAM" id="Coils"/>
    </source>
</evidence>
<dbReference type="Proteomes" id="UP000265000">
    <property type="component" value="Unplaced"/>
</dbReference>
<dbReference type="GeneTree" id="ENSGT00390000005599"/>
<dbReference type="AlphaFoldDB" id="A0A3Q2PKL8"/>
<evidence type="ECO:0000256" key="2">
    <source>
        <dbReference type="ARBA" id="ARBA00004584"/>
    </source>
</evidence>
<evidence type="ECO:0000256" key="3">
    <source>
        <dbReference type="ARBA" id="ARBA00008191"/>
    </source>
</evidence>
<keyword evidence="6" id="KW-0539">Nucleus</keyword>
<evidence type="ECO:0000256" key="9">
    <source>
        <dbReference type="SAM" id="MobiDB-lite"/>
    </source>
</evidence>
<feature type="coiled-coil region" evidence="8">
    <location>
        <begin position="154"/>
        <end position="195"/>
    </location>
</feature>
<reference evidence="10" key="2">
    <citation type="submission" date="2025-09" db="UniProtKB">
        <authorList>
            <consortium name="Ensembl"/>
        </authorList>
    </citation>
    <scope>IDENTIFICATION</scope>
</reference>